<feature type="domain" description="AFP-like" evidence="1">
    <location>
        <begin position="276"/>
        <end position="334"/>
    </location>
</feature>
<dbReference type="InterPro" id="IPR036732">
    <property type="entry name" value="AFP_Neu5c_C_sf"/>
</dbReference>
<dbReference type="PROSITE" id="PS50844">
    <property type="entry name" value="AFP_LIKE"/>
    <property type="match status" value="1"/>
</dbReference>
<dbReference type="InterPro" id="IPR013974">
    <property type="entry name" value="SAF"/>
</dbReference>
<dbReference type="InterPro" id="IPR051690">
    <property type="entry name" value="PseI-like"/>
</dbReference>
<dbReference type="OrthoDB" id="9814210at2"/>
<name>A0A0P9CEW4_9BACL</name>
<dbReference type="InterPro" id="IPR013785">
    <property type="entry name" value="Aldolase_TIM"/>
</dbReference>
<dbReference type="NCBIfam" id="TIGR03569">
    <property type="entry name" value="NeuB_NnaB"/>
    <property type="match status" value="1"/>
</dbReference>
<reference evidence="2 3" key="1">
    <citation type="submission" date="2015-09" db="EMBL/GenBank/DDBJ databases">
        <title>Draft genome sequence of Alicyclobacillus ferrooxydans DSM 22381.</title>
        <authorList>
            <person name="Hemp J."/>
        </authorList>
    </citation>
    <scope>NUCLEOTIDE SEQUENCE [LARGE SCALE GENOMIC DNA]</scope>
    <source>
        <strain evidence="2 3">TC-34</strain>
    </source>
</reference>
<evidence type="ECO:0000313" key="2">
    <source>
        <dbReference type="EMBL" id="KPV44371.1"/>
    </source>
</evidence>
<evidence type="ECO:0000259" key="1">
    <source>
        <dbReference type="PROSITE" id="PS50844"/>
    </source>
</evidence>
<dbReference type="SUPFAM" id="SSF51569">
    <property type="entry name" value="Aldolase"/>
    <property type="match status" value="1"/>
</dbReference>
<accession>A0A0P9CEW4</accession>
<keyword evidence="3" id="KW-1185">Reference proteome</keyword>
<organism evidence="2 3">
    <name type="scientific">Alicyclobacillus ferrooxydans</name>
    <dbReference type="NCBI Taxonomy" id="471514"/>
    <lineage>
        <taxon>Bacteria</taxon>
        <taxon>Bacillati</taxon>
        <taxon>Bacillota</taxon>
        <taxon>Bacilli</taxon>
        <taxon>Bacillales</taxon>
        <taxon>Alicyclobacillaceae</taxon>
        <taxon>Alicyclobacillus</taxon>
    </lineage>
</organism>
<dbReference type="RefSeq" id="WP_054968455.1">
    <property type="nucleotide sequence ID" value="NZ_LJCO01000033.1"/>
</dbReference>
<dbReference type="SUPFAM" id="SSF51269">
    <property type="entry name" value="AFP III-like domain"/>
    <property type="match status" value="1"/>
</dbReference>
<dbReference type="EMBL" id="LJCO01000033">
    <property type="protein sequence ID" value="KPV44371.1"/>
    <property type="molecule type" value="Genomic_DNA"/>
</dbReference>
<gene>
    <name evidence="2" type="ORF">AN477_06985</name>
</gene>
<dbReference type="InterPro" id="IPR013132">
    <property type="entry name" value="PseI/NeuA/B-like_N"/>
</dbReference>
<dbReference type="GO" id="GO:0047444">
    <property type="term" value="F:N-acylneuraminate-9-phosphate synthase activity"/>
    <property type="evidence" value="ECO:0007669"/>
    <property type="project" value="TreeGrafter"/>
</dbReference>
<dbReference type="Proteomes" id="UP000050482">
    <property type="component" value="Unassembled WGS sequence"/>
</dbReference>
<evidence type="ECO:0000313" key="3">
    <source>
        <dbReference type="Proteomes" id="UP000050482"/>
    </source>
</evidence>
<dbReference type="Gene3D" id="3.90.1210.10">
    <property type="entry name" value="Antifreeze-like/N-acetylneuraminic acid synthase C-terminal domain"/>
    <property type="match status" value="1"/>
</dbReference>
<dbReference type="Gene3D" id="3.20.20.70">
    <property type="entry name" value="Aldolase class I"/>
    <property type="match status" value="1"/>
</dbReference>
<dbReference type="GO" id="GO:0016051">
    <property type="term" value="P:carbohydrate biosynthetic process"/>
    <property type="evidence" value="ECO:0007669"/>
    <property type="project" value="InterPro"/>
</dbReference>
<dbReference type="InterPro" id="IPR006190">
    <property type="entry name" value="SAF_AFP_Neu5Ac"/>
</dbReference>
<dbReference type="InterPro" id="IPR020007">
    <property type="entry name" value="NeuB/NeuA"/>
</dbReference>
<comment type="caution">
    <text evidence="2">The sequence shown here is derived from an EMBL/GenBank/DDBJ whole genome shotgun (WGS) entry which is preliminary data.</text>
</comment>
<dbReference type="SMART" id="SM00858">
    <property type="entry name" value="SAF"/>
    <property type="match status" value="1"/>
</dbReference>
<dbReference type="AlphaFoldDB" id="A0A0P9CEW4"/>
<sequence>MTRCFVIAEIGVNHNGSLETAKKLVGLAKAAGADAVKFQTFQTAELVTRKAKQASYQMDNDPHLSQFDMLERLELTNEETVELKNYAEAREIEFLSSPFDIASVHFLKSIGVKTIKIGSGEITNRFLLQTVADTGLPVILSTGMSSLGEVEQALSILIENDVTLLHCTTSYPTPFESVNLRSMLTLRHAFDCPVGYSDHTEGIEIAVAAVALGATVIEKHLTYDRSAIGPDHKASLEPPEFKAMVEAVRNVEMALGTSRKQCSPAEIGNRDVARKSLVFTRSMTAGDIITATDLTAKRPGYGISSMQSADVIGFSLIQSVPKDTVVTWELLKGAKTDAE</sequence>
<proteinExistence type="predicted"/>
<dbReference type="PATRIC" id="fig|471514.4.peg.3638"/>
<dbReference type="Pfam" id="PF03102">
    <property type="entry name" value="NeuB"/>
    <property type="match status" value="1"/>
</dbReference>
<protein>
    <recommendedName>
        <fullName evidence="1">AFP-like domain-containing protein</fullName>
    </recommendedName>
</protein>
<dbReference type="STRING" id="471514.AN477_06985"/>
<dbReference type="PANTHER" id="PTHR42966:SF1">
    <property type="entry name" value="SIALIC ACID SYNTHASE"/>
    <property type="match status" value="1"/>
</dbReference>
<dbReference type="Pfam" id="PF08666">
    <property type="entry name" value="SAF"/>
    <property type="match status" value="1"/>
</dbReference>
<dbReference type="InterPro" id="IPR057736">
    <property type="entry name" value="SAF_PseI/NeuA/NeuB"/>
</dbReference>
<dbReference type="PANTHER" id="PTHR42966">
    <property type="entry name" value="N-ACETYLNEURAMINATE SYNTHASE"/>
    <property type="match status" value="1"/>
</dbReference>
<dbReference type="CDD" id="cd11615">
    <property type="entry name" value="SAF_NeuB_like"/>
    <property type="match status" value="1"/>
</dbReference>